<dbReference type="GO" id="GO:0032259">
    <property type="term" value="P:methylation"/>
    <property type="evidence" value="ECO:0007669"/>
    <property type="project" value="UniProtKB-KW"/>
</dbReference>
<evidence type="ECO:0000313" key="1">
    <source>
        <dbReference type="EMBL" id="KAL2539248.1"/>
    </source>
</evidence>
<accession>A0ABD1VPK5</accession>
<dbReference type="Pfam" id="PF10294">
    <property type="entry name" value="Methyltransf_16"/>
    <property type="match status" value="1"/>
</dbReference>
<dbReference type="GO" id="GO:0008168">
    <property type="term" value="F:methyltransferase activity"/>
    <property type="evidence" value="ECO:0007669"/>
    <property type="project" value="UniProtKB-KW"/>
</dbReference>
<sequence>MSEVHLGCPPDHSGPHVSYFNILLPPQNEPIESSLRDDWNSMGAKVCSLDEDGDLILTRREKKSQDYFVISIQHNITSSIPRVGLQVWRAELLLADFVLHMMYKSSAFHGIVAIELGAGTGLVGMLLARVAKAVFITDHGDEVLQNCFENIHINAGVLGTKASVCVRELDWNNSWPPQVLENSSLQQRYGWSISEIEEIQRASLLVAADVIYSDDLTDAFFGILELLMCENPEKVLYLALEKRYNFTVDNFDVVANGYSHFCSYLKDDEEDDIENECSRSFVGKRINLTEIPQYVVEYDRGNDVEIWQIKKLGNVLLKHVLSVPTSEYVNGSERYFDTHMNQKGYITSDPEQQIIVLLRALFCNVIPMGCERLVLTNRFAASVIQSKSLS</sequence>
<keyword evidence="2" id="KW-1185">Reference proteome</keyword>
<keyword evidence="1" id="KW-0489">Methyltransferase</keyword>
<dbReference type="EMBL" id="JBFOLK010000001">
    <property type="protein sequence ID" value="KAL2539248.1"/>
    <property type="molecule type" value="Genomic_DNA"/>
</dbReference>
<dbReference type="SUPFAM" id="SSF53335">
    <property type="entry name" value="S-adenosyl-L-methionine-dependent methyltransferases"/>
    <property type="match status" value="1"/>
</dbReference>
<dbReference type="InterPro" id="IPR019410">
    <property type="entry name" value="Methyltransf_16"/>
</dbReference>
<dbReference type="InterPro" id="IPR038899">
    <property type="entry name" value="METTL22"/>
</dbReference>
<dbReference type="PANTHER" id="PTHR23108:SF0">
    <property type="entry name" value="METHYLTRANSFERASE-LIKE PROTEIN 22"/>
    <property type="match status" value="1"/>
</dbReference>
<dbReference type="InterPro" id="IPR029063">
    <property type="entry name" value="SAM-dependent_MTases_sf"/>
</dbReference>
<dbReference type="PANTHER" id="PTHR23108">
    <property type="entry name" value="METHYLTRANSFERASE-RELATED"/>
    <property type="match status" value="1"/>
</dbReference>
<gene>
    <name evidence="1" type="ORF">Adt_00226</name>
</gene>
<comment type="caution">
    <text evidence="1">The sequence shown here is derived from an EMBL/GenBank/DDBJ whole genome shotgun (WGS) entry which is preliminary data.</text>
</comment>
<protein>
    <submittedName>
        <fullName evidence="1">Methyltransferase family protein</fullName>
    </submittedName>
</protein>
<evidence type="ECO:0000313" key="2">
    <source>
        <dbReference type="Proteomes" id="UP001604336"/>
    </source>
</evidence>
<organism evidence="1 2">
    <name type="scientific">Abeliophyllum distichum</name>
    <dbReference type="NCBI Taxonomy" id="126358"/>
    <lineage>
        <taxon>Eukaryota</taxon>
        <taxon>Viridiplantae</taxon>
        <taxon>Streptophyta</taxon>
        <taxon>Embryophyta</taxon>
        <taxon>Tracheophyta</taxon>
        <taxon>Spermatophyta</taxon>
        <taxon>Magnoliopsida</taxon>
        <taxon>eudicotyledons</taxon>
        <taxon>Gunneridae</taxon>
        <taxon>Pentapetalae</taxon>
        <taxon>asterids</taxon>
        <taxon>lamiids</taxon>
        <taxon>Lamiales</taxon>
        <taxon>Oleaceae</taxon>
        <taxon>Forsythieae</taxon>
        <taxon>Abeliophyllum</taxon>
    </lineage>
</organism>
<reference evidence="2" key="1">
    <citation type="submission" date="2024-07" db="EMBL/GenBank/DDBJ databases">
        <title>Two chromosome-level genome assemblies of Korean endemic species Abeliophyllum distichum and Forsythia ovata (Oleaceae).</title>
        <authorList>
            <person name="Jang H."/>
        </authorList>
    </citation>
    <scope>NUCLEOTIDE SEQUENCE [LARGE SCALE GENOMIC DNA]</scope>
</reference>
<dbReference type="AlphaFoldDB" id="A0ABD1VPK5"/>
<dbReference type="Gene3D" id="3.40.50.150">
    <property type="entry name" value="Vaccinia Virus protein VP39"/>
    <property type="match status" value="1"/>
</dbReference>
<proteinExistence type="predicted"/>
<keyword evidence="1" id="KW-0808">Transferase</keyword>
<name>A0ABD1VPK5_9LAMI</name>
<dbReference type="Proteomes" id="UP001604336">
    <property type="component" value="Unassembled WGS sequence"/>
</dbReference>